<keyword evidence="1" id="KW-0472">Membrane</keyword>
<organism evidence="2 3">
    <name type="scientific">Paractinoplanes atraurantiacus</name>
    <dbReference type="NCBI Taxonomy" id="1036182"/>
    <lineage>
        <taxon>Bacteria</taxon>
        <taxon>Bacillati</taxon>
        <taxon>Actinomycetota</taxon>
        <taxon>Actinomycetes</taxon>
        <taxon>Micromonosporales</taxon>
        <taxon>Micromonosporaceae</taxon>
        <taxon>Paractinoplanes</taxon>
    </lineage>
</organism>
<keyword evidence="3" id="KW-1185">Reference proteome</keyword>
<dbReference type="EMBL" id="OBDY01000019">
    <property type="protein sequence ID" value="SNY58241.1"/>
    <property type="molecule type" value="Genomic_DNA"/>
</dbReference>
<dbReference type="OrthoDB" id="3298773at2"/>
<feature type="transmembrane region" description="Helical" evidence="1">
    <location>
        <begin position="74"/>
        <end position="95"/>
    </location>
</feature>
<sequence length="96" mass="10026">MIDATRQLRWYSGLGLLFLAFIPVLSFTLLATDPGAADNELIPVFIGGPVNLAGAAFVIRSMTSREPAASSRMLAIGGALILLGDVLLIGIRAAIT</sequence>
<accession>A0A285JGG5</accession>
<feature type="transmembrane region" description="Helical" evidence="1">
    <location>
        <begin position="42"/>
        <end position="62"/>
    </location>
</feature>
<keyword evidence="1" id="KW-1133">Transmembrane helix</keyword>
<evidence type="ECO:0000313" key="3">
    <source>
        <dbReference type="Proteomes" id="UP000219612"/>
    </source>
</evidence>
<dbReference type="Proteomes" id="UP000219612">
    <property type="component" value="Unassembled WGS sequence"/>
</dbReference>
<feature type="transmembrane region" description="Helical" evidence="1">
    <location>
        <begin position="12"/>
        <end position="30"/>
    </location>
</feature>
<dbReference type="RefSeq" id="WP_097325283.1">
    <property type="nucleotide sequence ID" value="NZ_OBDY01000019.1"/>
</dbReference>
<reference evidence="2 3" key="1">
    <citation type="submission" date="2017-09" db="EMBL/GenBank/DDBJ databases">
        <authorList>
            <person name="Ehlers B."/>
            <person name="Leendertz F.H."/>
        </authorList>
    </citation>
    <scope>NUCLEOTIDE SEQUENCE [LARGE SCALE GENOMIC DNA]</scope>
    <source>
        <strain evidence="2 3">CGMCC 4.6857</strain>
    </source>
</reference>
<dbReference type="AlphaFoldDB" id="A0A285JGG5"/>
<proteinExistence type="predicted"/>
<gene>
    <name evidence="2" type="ORF">SAMN05421748_11943</name>
</gene>
<evidence type="ECO:0000313" key="2">
    <source>
        <dbReference type="EMBL" id="SNY58241.1"/>
    </source>
</evidence>
<evidence type="ECO:0000256" key="1">
    <source>
        <dbReference type="SAM" id="Phobius"/>
    </source>
</evidence>
<protein>
    <submittedName>
        <fullName evidence="2">Uncharacterized protein</fullName>
    </submittedName>
</protein>
<name>A0A285JGG5_9ACTN</name>
<keyword evidence="1" id="KW-0812">Transmembrane</keyword>